<dbReference type="EMBL" id="BAABUK010000008">
    <property type="protein sequence ID" value="GAA5810964.1"/>
    <property type="molecule type" value="Genomic_DNA"/>
</dbReference>
<reference evidence="1 2" key="1">
    <citation type="submission" date="2024-04" db="EMBL/GenBank/DDBJ databases">
        <title>genome sequences of Mucor flavus KT1a and Helicostylum pulchrum KT1b strains isolated from the surface of a dry-aged beef.</title>
        <authorList>
            <person name="Toyotome T."/>
            <person name="Hosono M."/>
            <person name="Torimaru M."/>
            <person name="Fukuda K."/>
            <person name="Mikami N."/>
        </authorList>
    </citation>
    <scope>NUCLEOTIDE SEQUENCE [LARGE SCALE GENOMIC DNA]</scope>
    <source>
        <strain evidence="1 2">KT1a</strain>
    </source>
</reference>
<evidence type="ECO:0000313" key="1">
    <source>
        <dbReference type="EMBL" id="GAA5810964.1"/>
    </source>
</evidence>
<comment type="caution">
    <text evidence="1">The sequence shown here is derived from an EMBL/GenBank/DDBJ whole genome shotgun (WGS) entry which is preliminary data.</text>
</comment>
<name>A0ABP9YVV4_9FUNG</name>
<proteinExistence type="predicted"/>
<dbReference type="Proteomes" id="UP001473302">
    <property type="component" value="Unassembled WGS sequence"/>
</dbReference>
<organism evidence="1 2">
    <name type="scientific">Mucor flavus</name>
    <dbReference type="NCBI Taxonomy" id="439312"/>
    <lineage>
        <taxon>Eukaryota</taxon>
        <taxon>Fungi</taxon>
        <taxon>Fungi incertae sedis</taxon>
        <taxon>Mucoromycota</taxon>
        <taxon>Mucoromycotina</taxon>
        <taxon>Mucoromycetes</taxon>
        <taxon>Mucorales</taxon>
        <taxon>Mucorineae</taxon>
        <taxon>Mucoraceae</taxon>
        <taxon>Mucor</taxon>
    </lineage>
</organism>
<accession>A0ABP9YVV4</accession>
<keyword evidence="2" id="KW-1185">Reference proteome</keyword>
<sequence>MEFMVDGMPDMSLKFSLAEYILKCSKEEYKADACISVDKNELSILETSGKILLNDNSKYGSDHIKVHYGAL</sequence>
<gene>
    <name evidence="1" type="ORF">MFLAVUS_004393</name>
</gene>
<evidence type="ECO:0000313" key="2">
    <source>
        <dbReference type="Proteomes" id="UP001473302"/>
    </source>
</evidence>
<protein>
    <submittedName>
        <fullName evidence="1">Uncharacterized protein</fullName>
    </submittedName>
</protein>